<dbReference type="Gene3D" id="3.90.960.10">
    <property type="entry name" value="YbaK/aminoacyl-tRNA synthetase-associated domain"/>
    <property type="match status" value="1"/>
</dbReference>
<accession>A0A3P3XGG4</accession>
<organism evidence="2">
    <name type="scientific">uncultured spirochete</name>
    <dbReference type="NCBI Taxonomy" id="156406"/>
    <lineage>
        <taxon>Bacteria</taxon>
        <taxon>Pseudomonadati</taxon>
        <taxon>Spirochaetota</taxon>
        <taxon>Spirochaetia</taxon>
        <taxon>Spirochaetales</taxon>
        <taxon>environmental samples</taxon>
    </lineage>
</organism>
<dbReference type="PANTHER" id="PTHR30411">
    <property type="entry name" value="CYTOPLASMIC PROTEIN"/>
    <property type="match status" value="1"/>
</dbReference>
<dbReference type="CDD" id="cd04333">
    <property type="entry name" value="ProX_deacylase"/>
    <property type="match status" value="1"/>
</dbReference>
<dbReference type="GO" id="GO:0004812">
    <property type="term" value="F:aminoacyl-tRNA ligase activity"/>
    <property type="evidence" value="ECO:0007669"/>
    <property type="project" value="UniProtKB-KW"/>
</dbReference>
<reference evidence="2" key="1">
    <citation type="submission" date="2017-02" db="EMBL/GenBank/DDBJ databases">
        <authorList>
            <person name="Regsiter A."/>
            <person name="William W."/>
        </authorList>
    </citation>
    <scope>NUCLEOTIDE SEQUENCE</scope>
    <source>
        <strain evidence="2">Bib</strain>
    </source>
</reference>
<evidence type="ECO:0000313" key="2">
    <source>
        <dbReference type="EMBL" id="SLM10978.1"/>
    </source>
</evidence>
<dbReference type="SUPFAM" id="SSF55826">
    <property type="entry name" value="YbaK/ProRS associated domain"/>
    <property type="match status" value="1"/>
</dbReference>
<protein>
    <submittedName>
        <fullName evidence="2">YbaK/prolyl-tRNA synthetase associated region</fullName>
    </submittedName>
</protein>
<sequence length="151" mass="16260">MIPEKVQKILDRHNLKALEFEPGSTPTAETAAQRIGVQTGQIAKSLLFKGKSGRVAMIVCAGDARISSRKMKALFGEKMSMTDADETFALTGFRPGGVCPFGIENIEIFIDESLARWDTIYPAAGNDATGVPITVQILIQATNGQPCDLCE</sequence>
<dbReference type="InterPro" id="IPR007214">
    <property type="entry name" value="YbaK/aa-tRNA-synth-assoc-dom"/>
</dbReference>
<keyword evidence="2" id="KW-0030">Aminoacyl-tRNA synthetase</keyword>
<evidence type="ECO:0000259" key="1">
    <source>
        <dbReference type="Pfam" id="PF04073"/>
    </source>
</evidence>
<dbReference type="InterPro" id="IPR036754">
    <property type="entry name" value="YbaK/aa-tRNA-synt-asso_dom_sf"/>
</dbReference>
<dbReference type="PANTHER" id="PTHR30411:SF1">
    <property type="entry name" value="CYTOPLASMIC PROTEIN"/>
    <property type="match status" value="1"/>
</dbReference>
<name>A0A3P3XGG4_9SPIR</name>
<proteinExistence type="predicted"/>
<dbReference type="EMBL" id="FWDM01000007">
    <property type="protein sequence ID" value="SLM10978.1"/>
    <property type="molecule type" value="Genomic_DNA"/>
</dbReference>
<keyword evidence="2" id="KW-0436">Ligase</keyword>
<feature type="domain" description="YbaK/aminoacyl-tRNA synthetase-associated" evidence="1">
    <location>
        <begin position="25"/>
        <end position="136"/>
    </location>
</feature>
<dbReference type="AlphaFoldDB" id="A0A3P3XGG4"/>
<gene>
    <name evidence="2" type="ORF">SPIROBIBN47_150187</name>
</gene>
<dbReference type="Pfam" id="PF04073">
    <property type="entry name" value="tRNA_edit"/>
    <property type="match status" value="1"/>
</dbReference>
<dbReference type="GO" id="GO:0002161">
    <property type="term" value="F:aminoacyl-tRNA deacylase activity"/>
    <property type="evidence" value="ECO:0007669"/>
    <property type="project" value="InterPro"/>
</dbReference>